<dbReference type="PANTHER" id="PTHR36206:SF4">
    <property type="entry name" value="HYPOTHETICAL CONSERVED PROTEIN (EUROFUNG)-RELATED"/>
    <property type="match status" value="1"/>
</dbReference>
<evidence type="ECO:0000256" key="2">
    <source>
        <dbReference type="ARBA" id="ARBA00022833"/>
    </source>
</evidence>
<dbReference type="GO" id="GO:0000981">
    <property type="term" value="F:DNA-binding transcription factor activity, RNA polymerase II-specific"/>
    <property type="evidence" value="ECO:0007669"/>
    <property type="project" value="InterPro"/>
</dbReference>
<dbReference type="AlphaFoldDB" id="A0A0C3H4Y9"/>
<dbReference type="InterPro" id="IPR036864">
    <property type="entry name" value="Zn2-C6_fun-type_DNA-bd_sf"/>
</dbReference>
<dbReference type="InterPro" id="IPR021858">
    <property type="entry name" value="Fun_TF"/>
</dbReference>
<reference evidence="8 9" key="1">
    <citation type="submission" date="2014-04" db="EMBL/GenBank/DDBJ databases">
        <authorList>
            <consortium name="DOE Joint Genome Institute"/>
            <person name="Kuo A."/>
            <person name="Martino E."/>
            <person name="Perotto S."/>
            <person name="Kohler A."/>
            <person name="Nagy L.G."/>
            <person name="Floudas D."/>
            <person name="Copeland A."/>
            <person name="Barry K.W."/>
            <person name="Cichocki N."/>
            <person name="Veneault-Fourrey C."/>
            <person name="LaButti K."/>
            <person name="Lindquist E.A."/>
            <person name="Lipzen A."/>
            <person name="Lundell T."/>
            <person name="Morin E."/>
            <person name="Murat C."/>
            <person name="Sun H."/>
            <person name="Tunlid A."/>
            <person name="Henrissat B."/>
            <person name="Grigoriev I.V."/>
            <person name="Hibbett D.S."/>
            <person name="Martin F."/>
            <person name="Nordberg H.P."/>
            <person name="Cantor M.N."/>
            <person name="Hua S.X."/>
        </authorList>
    </citation>
    <scope>NUCLEOTIDE SEQUENCE [LARGE SCALE GENOMIC DNA]</scope>
    <source>
        <strain evidence="8 9">Zn</strain>
    </source>
</reference>
<feature type="non-terminal residue" evidence="8">
    <location>
        <position position="287"/>
    </location>
</feature>
<dbReference type="Proteomes" id="UP000054321">
    <property type="component" value="Unassembled WGS sequence"/>
</dbReference>
<dbReference type="Gene3D" id="4.10.240.10">
    <property type="entry name" value="Zn(2)-C6 fungal-type DNA-binding domain"/>
    <property type="match status" value="1"/>
</dbReference>
<keyword evidence="9" id="KW-1185">Reference proteome</keyword>
<evidence type="ECO:0000259" key="7">
    <source>
        <dbReference type="Pfam" id="PF00172"/>
    </source>
</evidence>
<dbReference type="CDD" id="cd00067">
    <property type="entry name" value="GAL4"/>
    <property type="match status" value="1"/>
</dbReference>
<dbReference type="InterPro" id="IPR001138">
    <property type="entry name" value="Zn2Cys6_DnaBD"/>
</dbReference>
<keyword evidence="1" id="KW-0479">Metal-binding</keyword>
<keyword evidence="3" id="KW-0805">Transcription regulation</keyword>
<evidence type="ECO:0000256" key="5">
    <source>
        <dbReference type="ARBA" id="ARBA00023163"/>
    </source>
</evidence>
<dbReference type="InterPro" id="IPR052360">
    <property type="entry name" value="Transcr_Regulatory_Proteins"/>
</dbReference>
<name>A0A0C3H4Y9_OIDMZ</name>
<dbReference type="HOGENOM" id="CLU_011409_7_0_1"/>
<dbReference type="Pfam" id="PF00172">
    <property type="entry name" value="Zn_clus"/>
    <property type="match status" value="1"/>
</dbReference>
<keyword evidence="5" id="KW-0804">Transcription</keyword>
<evidence type="ECO:0000313" key="8">
    <source>
        <dbReference type="EMBL" id="KIN03221.1"/>
    </source>
</evidence>
<evidence type="ECO:0000256" key="1">
    <source>
        <dbReference type="ARBA" id="ARBA00022723"/>
    </source>
</evidence>
<evidence type="ECO:0000256" key="3">
    <source>
        <dbReference type="ARBA" id="ARBA00023015"/>
    </source>
</evidence>
<dbReference type="GO" id="GO:0003677">
    <property type="term" value="F:DNA binding"/>
    <property type="evidence" value="ECO:0007669"/>
    <property type="project" value="UniProtKB-KW"/>
</dbReference>
<dbReference type="GO" id="GO:0008270">
    <property type="term" value="F:zinc ion binding"/>
    <property type="evidence" value="ECO:0007669"/>
    <property type="project" value="InterPro"/>
</dbReference>
<evidence type="ECO:0000313" key="9">
    <source>
        <dbReference type="Proteomes" id="UP000054321"/>
    </source>
</evidence>
<dbReference type="InParanoid" id="A0A0C3H4Y9"/>
<dbReference type="EMBL" id="KN832874">
    <property type="protein sequence ID" value="KIN03221.1"/>
    <property type="molecule type" value="Genomic_DNA"/>
</dbReference>
<reference evidence="9" key="2">
    <citation type="submission" date="2015-01" db="EMBL/GenBank/DDBJ databases">
        <title>Evolutionary Origins and Diversification of the Mycorrhizal Mutualists.</title>
        <authorList>
            <consortium name="DOE Joint Genome Institute"/>
            <consortium name="Mycorrhizal Genomics Consortium"/>
            <person name="Kohler A."/>
            <person name="Kuo A."/>
            <person name="Nagy L.G."/>
            <person name="Floudas D."/>
            <person name="Copeland A."/>
            <person name="Barry K.W."/>
            <person name="Cichocki N."/>
            <person name="Veneault-Fourrey C."/>
            <person name="LaButti K."/>
            <person name="Lindquist E.A."/>
            <person name="Lipzen A."/>
            <person name="Lundell T."/>
            <person name="Morin E."/>
            <person name="Murat C."/>
            <person name="Riley R."/>
            <person name="Ohm R."/>
            <person name="Sun H."/>
            <person name="Tunlid A."/>
            <person name="Henrissat B."/>
            <person name="Grigoriev I.V."/>
            <person name="Hibbett D.S."/>
            <person name="Martin F."/>
        </authorList>
    </citation>
    <scope>NUCLEOTIDE SEQUENCE [LARGE SCALE GENOMIC DNA]</scope>
    <source>
        <strain evidence="9">Zn</strain>
    </source>
</reference>
<evidence type="ECO:0000256" key="6">
    <source>
        <dbReference type="ARBA" id="ARBA00023242"/>
    </source>
</evidence>
<dbReference type="PANTHER" id="PTHR36206">
    <property type="entry name" value="ASPERCRYPTIN BIOSYNTHESIS CLUSTER-SPECIFIC TRANSCRIPTION REGULATOR ATNN-RELATED"/>
    <property type="match status" value="1"/>
</dbReference>
<keyword evidence="4" id="KW-0238">DNA-binding</keyword>
<protein>
    <recommendedName>
        <fullName evidence="7">Zn(2)-C6 fungal-type domain-containing protein</fullName>
    </recommendedName>
</protein>
<dbReference type="Pfam" id="PF11951">
    <property type="entry name" value="Fungal_trans_2"/>
    <property type="match status" value="1"/>
</dbReference>
<gene>
    <name evidence="8" type="ORF">OIDMADRAFT_120194</name>
</gene>
<organism evidence="8 9">
    <name type="scientific">Oidiodendron maius (strain Zn)</name>
    <dbReference type="NCBI Taxonomy" id="913774"/>
    <lineage>
        <taxon>Eukaryota</taxon>
        <taxon>Fungi</taxon>
        <taxon>Dikarya</taxon>
        <taxon>Ascomycota</taxon>
        <taxon>Pezizomycotina</taxon>
        <taxon>Leotiomycetes</taxon>
        <taxon>Leotiomycetes incertae sedis</taxon>
        <taxon>Myxotrichaceae</taxon>
        <taxon>Oidiodendron</taxon>
    </lineage>
</organism>
<dbReference type="SUPFAM" id="SSF57701">
    <property type="entry name" value="Zn2/Cys6 DNA-binding domain"/>
    <property type="match status" value="1"/>
</dbReference>
<keyword evidence="2" id="KW-0862">Zinc</keyword>
<dbReference type="OrthoDB" id="3172332at2759"/>
<keyword evidence="6" id="KW-0539">Nucleus</keyword>
<sequence length="287" mass="32737">MATLILTIFTIRKRHVKCDEGRPECTRCLKAGMRYVISGLSFTRPSSLLLNESEVEHRYFQHFQDQTTSGFSMNFDNSLWNRLILQTSRHEPFVRHAVVAIGAISKSIQIDPSLNRAYEPIGCTKHQNQMANLHRKFAFLEYSKSLKEMKHIILNADFSPRQALLASLLSFCFENFVGNRPVAMYHAQAGHQILQTWMSEHPHSISSNAGILSPAPHVVEDDLVYAFAQLDLQILTIADARGHKVHDSLKHLGDDTIANMPATFKDINEARVYWDIVMARSYHFLLT</sequence>
<evidence type="ECO:0000256" key="4">
    <source>
        <dbReference type="ARBA" id="ARBA00023125"/>
    </source>
</evidence>
<proteinExistence type="predicted"/>
<feature type="domain" description="Zn(2)-C6 fungal-type" evidence="7">
    <location>
        <begin position="12"/>
        <end position="32"/>
    </location>
</feature>
<accession>A0A0C3H4Y9</accession>